<gene>
    <name evidence="3" type="ORF">ACOC_LOCUS893</name>
</gene>
<reference evidence="5" key="1">
    <citation type="submission" date="2017-02" db="UniProtKB">
        <authorList>
            <consortium name="WormBaseParasite"/>
        </authorList>
    </citation>
    <scope>IDENTIFICATION</scope>
</reference>
<dbReference type="InterPro" id="IPR004088">
    <property type="entry name" value="KH_dom_type_1"/>
</dbReference>
<keyword evidence="4" id="KW-1185">Reference proteome</keyword>
<dbReference type="SUPFAM" id="SSF54814">
    <property type="entry name" value="Prokaryotic type KH domain (KH-domain type II)"/>
    <property type="match status" value="1"/>
</dbReference>
<dbReference type="Pfam" id="PF00013">
    <property type="entry name" value="KH_1"/>
    <property type="match status" value="1"/>
</dbReference>
<keyword evidence="1" id="KW-0694">RNA-binding</keyword>
<dbReference type="Proteomes" id="UP000267027">
    <property type="component" value="Unassembled WGS sequence"/>
</dbReference>
<evidence type="ECO:0000313" key="3">
    <source>
        <dbReference type="EMBL" id="VDM52478.1"/>
    </source>
</evidence>
<dbReference type="STRING" id="334426.A0A0R3PB61"/>
<accession>A0A0R3PB61</accession>
<feature type="domain" description="K Homology" evidence="2">
    <location>
        <begin position="49"/>
        <end position="74"/>
    </location>
</feature>
<dbReference type="OrthoDB" id="5204190at2759"/>
<dbReference type="GO" id="GO:0003723">
    <property type="term" value="F:RNA binding"/>
    <property type="evidence" value="ECO:0007669"/>
    <property type="project" value="UniProtKB-UniRule"/>
</dbReference>
<reference evidence="3 4" key="2">
    <citation type="submission" date="2018-11" db="EMBL/GenBank/DDBJ databases">
        <authorList>
            <consortium name="Pathogen Informatics"/>
        </authorList>
    </citation>
    <scope>NUCLEOTIDE SEQUENCE [LARGE SCALE GENOMIC DNA]</scope>
    <source>
        <strain evidence="3 4">Costa Rica</strain>
    </source>
</reference>
<evidence type="ECO:0000256" key="1">
    <source>
        <dbReference type="PROSITE-ProRule" id="PRU00117"/>
    </source>
</evidence>
<dbReference type="PROSITE" id="PS50084">
    <property type="entry name" value="KH_TYPE_1"/>
    <property type="match status" value="1"/>
</dbReference>
<dbReference type="InterPro" id="IPR009019">
    <property type="entry name" value="KH_sf_prok-type"/>
</dbReference>
<dbReference type="AlphaFoldDB" id="A0A0R3PB61"/>
<evidence type="ECO:0000259" key="2">
    <source>
        <dbReference type="Pfam" id="PF00013"/>
    </source>
</evidence>
<name>A0A0R3PB61_ANGCS</name>
<dbReference type="EMBL" id="UYYA01000112">
    <property type="protein sequence ID" value="VDM52478.1"/>
    <property type="molecule type" value="Genomic_DNA"/>
</dbReference>
<proteinExistence type="predicted"/>
<organism evidence="5">
    <name type="scientific">Angiostrongylus costaricensis</name>
    <name type="common">Nematode worm</name>
    <dbReference type="NCBI Taxonomy" id="334426"/>
    <lineage>
        <taxon>Eukaryota</taxon>
        <taxon>Metazoa</taxon>
        <taxon>Ecdysozoa</taxon>
        <taxon>Nematoda</taxon>
        <taxon>Chromadorea</taxon>
        <taxon>Rhabditida</taxon>
        <taxon>Rhabditina</taxon>
        <taxon>Rhabditomorpha</taxon>
        <taxon>Strongyloidea</taxon>
        <taxon>Metastrongylidae</taxon>
        <taxon>Angiostrongylus</taxon>
    </lineage>
</organism>
<evidence type="ECO:0000313" key="5">
    <source>
        <dbReference type="WBParaSite" id="ACOC_0000089201-mRNA-1"/>
    </source>
</evidence>
<dbReference type="Gene3D" id="3.30.310.210">
    <property type="match status" value="1"/>
</dbReference>
<evidence type="ECO:0000313" key="4">
    <source>
        <dbReference type="Proteomes" id="UP000267027"/>
    </source>
</evidence>
<protein>
    <submittedName>
        <fullName evidence="5">KH_dom_type_1 domain-containing protein</fullName>
    </submittedName>
</protein>
<dbReference type="WBParaSite" id="ACOC_0000089201-mRNA-1">
    <property type="protein sequence ID" value="ACOC_0000089201-mRNA-1"/>
    <property type="gene ID" value="ACOC_0000089201"/>
</dbReference>
<sequence length="83" mass="8986">MGILVQVFASARSKIAVERAKQMITDVITRAASRPSAQNFTSPDGRAITIEMTIPATKCGLVIGKMGETIKQLQVIHKQIVYG</sequence>